<comment type="caution">
    <text evidence="2">The sequence shown here is derived from an EMBL/GenBank/DDBJ whole genome shotgun (WGS) entry which is preliminary data.</text>
</comment>
<evidence type="ECO:0000256" key="1">
    <source>
        <dbReference type="SAM" id="MobiDB-lite"/>
    </source>
</evidence>
<evidence type="ECO:0000313" key="3">
    <source>
        <dbReference type="Proteomes" id="UP000886998"/>
    </source>
</evidence>
<feature type="compositionally biased region" description="Basic residues" evidence="1">
    <location>
        <begin position="206"/>
        <end position="215"/>
    </location>
</feature>
<dbReference type="Proteomes" id="UP000886998">
    <property type="component" value="Unassembled WGS sequence"/>
</dbReference>
<feature type="compositionally biased region" description="Polar residues" evidence="1">
    <location>
        <begin position="294"/>
        <end position="304"/>
    </location>
</feature>
<dbReference type="PANTHER" id="PTHR47644">
    <property type="entry name" value="AGAP008221-PA"/>
    <property type="match status" value="1"/>
</dbReference>
<keyword evidence="3" id="KW-1185">Reference proteome</keyword>
<organism evidence="2 3">
    <name type="scientific">Trichonephila inaurata madagascariensis</name>
    <dbReference type="NCBI Taxonomy" id="2747483"/>
    <lineage>
        <taxon>Eukaryota</taxon>
        <taxon>Metazoa</taxon>
        <taxon>Ecdysozoa</taxon>
        <taxon>Arthropoda</taxon>
        <taxon>Chelicerata</taxon>
        <taxon>Arachnida</taxon>
        <taxon>Araneae</taxon>
        <taxon>Araneomorphae</taxon>
        <taxon>Entelegynae</taxon>
        <taxon>Araneoidea</taxon>
        <taxon>Nephilidae</taxon>
        <taxon>Trichonephila</taxon>
        <taxon>Trichonephila inaurata</taxon>
    </lineage>
</organism>
<dbReference type="OrthoDB" id="6431994at2759"/>
<accession>A0A8X7BTF3</accession>
<feature type="region of interest" description="Disordered" evidence="1">
    <location>
        <begin position="393"/>
        <end position="426"/>
    </location>
</feature>
<sequence length="479" mass="53698">MFHFSYSIHPAKKNCNSTLPANDRNALPLFTGGISSTYDGADRCSRTDKFSPAECFQCWKWLKWCNSNFCDGQKPYLSFVGGSLANSRLTLSSRGGTPVSLKSGGGGGPLVDESVQVDLSADTITYDSDDEMVKRRSSLVLRNKKGHPIYSREDIREQYCINRKEVEVLENARSLKFLGCFPNPQESSPCAKNSLLFSCIHKKKHHKSHHHQHRRSSSDENVYAPEIASPSPYDTDRTCETDDTRSKELDICSTDDEEYVLSGFRKRPKTICYDPNRSRDSDGGSIRGRRKLESSASFGSQQSYDESEREFLARNARRPSQLNISARGGNERFQNSRSVDELNDSSATRRREGVDTGRVAKTPDISLDDRRQKHVSFDNGSLVRSNTVAGGLEEVGGDFRGGPVATSTPLSSQRRTFSPPPRRNRSQERLLDGFVTARPPLEFSDRPTSVASSYRYQDVSSGKDFMNDSILQDYHSIFL</sequence>
<dbReference type="EMBL" id="BMAV01004112">
    <property type="protein sequence ID" value="GFY44221.1"/>
    <property type="molecule type" value="Genomic_DNA"/>
</dbReference>
<dbReference type="PANTHER" id="PTHR47644:SF1">
    <property type="entry name" value="PDZ DOMAIN-CONTAINING PROTEIN"/>
    <property type="match status" value="1"/>
</dbReference>
<gene>
    <name evidence="2" type="primary">AVEN_64136_1</name>
    <name evidence="2" type="ORF">TNIN_185331</name>
</gene>
<feature type="compositionally biased region" description="Polar residues" evidence="1">
    <location>
        <begin position="405"/>
        <end position="416"/>
    </location>
</feature>
<dbReference type="AlphaFoldDB" id="A0A8X7BTF3"/>
<reference evidence="2" key="1">
    <citation type="submission" date="2020-08" db="EMBL/GenBank/DDBJ databases">
        <title>Multicomponent nature underlies the extraordinary mechanical properties of spider dragline silk.</title>
        <authorList>
            <person name="Kono N."/>
            <person name="Nakamura H."/>
            <person name="Mori M."/>
            <person name="Yoshida Y."/>
            <person name="Ohtoshi R."/>
            <person name="Malay A.D."/>
            <person name="Moran D.A.P."/>
            <person name="Tomita M."/>
            <person name="Numata K."/>
            <person name="Arakawa K."/>
        </authorList>
    </citation>
    <scope>NUCLEOTIDE SEQUENCE</scope>
</reference>
<feature type="region of interest" description="Disordered" evidence="1">
    <location>
        <begin position="271"/>
        <end position="358"/>
    </location>
</feature>
<evidence type="ECO:0000313" key="2">
    <source>
        <dbReference type="EMBL" id="GFY44221.1"/>
    </source>
</evidence>
<name>A0A8X7BTF3_9ARAC</name>
<feature type="compositionally biased region" description="Basic and acidic residues" evidence="1">
    <location>
        <begin position="234"/>
        <end position="245"/>
    </location>
</feature>
<feature type="region of interest" description="Disordered" evidence="1">
    <location>
        <begin position="206"/>
        <end position="245"/>
    </location>
</feature>
<protein>
    <submittedName>
        <fullName evidence="2">RNase H domain-containing protein</fullName>
    </submittedName>
</protein>
<proteinExistence type="predicted"/>